<dbReference type="Gramene" id="PSR95231">
    <property type="protein sequence ID" value="PSR95231"/>
    <property type="gene ID" value="CEY00_Acc25988"/>
</dbReference>
<dbReference type="Gene3D" id="3.30.40.10">
    <property type="entry name" value="Zinc/RING finger domain, C3HC4 (zinc finger)"/>
    <property type="match status" value="1"/>
</dbReference>
<accession>A0A2R6PQ66</accession>
<keyword evidence="2" id="KW-0863">Zinc-finger</keyword>
<dbReference type="PANTHER" id="PTHR46508:SF1">
    <property type="entry name" value="PHD FINGER FAMILY PROTEIN"/>
    <property type="match status" value="1"/>
</dbReference>
<keyword evidence="3" id="KW-0862">Zinc</keyword>
<sequence length="157" mass="17994">MHDASVIPVNGRKLCSWGLIWKRNRPEEYGVDFRMKSLLLRGNSDMSCSGDSGPVCHLCRNPYNSNLMYVRCESCTNWYHAEAVELEESKIAELVGFKCCRRRRIRTPMCPYLHPEVKKKRPRTRAPKVGNPELDPHHGTISGQPIELKSTVRVAKN</sequence>
<reference evidence="6" key="2">
    <citation type="journal article" date="2018" name="BMC Genomics">
        <title>A manually annotated Actinidia chinensis var. chinensis (kiwifruit) genome highlights the challenges associated with draft genomes and gene prediction in plants.</title>
        <authorList>
            <person name="Pilkington S.M."/>
            <person name="Crowhurst R."/>
            <person name="Hilario E."/>
            <person name="Nardozza S."/>
            <person name="Fraser L."/>
            <person name="Peng Y."/>
            <person name="Gunaseelan K."/>
            <person name="Simpson R."/>
            <person name="Tahir J."/>
            <person name="Deroles S.C."/>
            <person name="Templeton K."/>
            <person name="Luo Z."/>
            <person name="Davy M."/>
            <person name="Cheng C."/>
            <person name="McNeilage M."/>
            <person name="Scaglione D."/>
            <person name="Liu Y."/>
            <person name="Zhang Q."/>
            <person name="Datson P."/>
            <person name="De Silva N."/>
            <person name="Gardiner S.E."/>
            <person name="Bassett H."/>
            <person name="Chagne D."/>
            <person name="McCallum J."/>
            <person name="Dzierzon H."/>
            <person name="Deng C."/>
            <person name="Wang Y.Y."/>
            <person name="Barron L."/>
            <person name="Manako K."/>
            <person name="Bowen J."/>
            <person name="Foster T.M."/>
            <person name="Erridge Z.A."/>
            <person name="Tiffin H."/>
            <person name="Waite C.N."/>
            <person name="Davies K.M."/>
            <person name="Grierson E.P."/>
            <person name="Laing W.A."/>
            <person name="Kirk R."/>
            <person name="Chen X."/>
            <person name="Wood M."/>
            <person name="Montefiori M."/>
            <person name="Brummell D.A."/>
            <person name="Schwinn K.E."/>
            <person name="Catanach A."/>
            <person name="Fullerton C."/>
            <person name="Li D."/>
            <person name="Meiyalaghan S."/>
            <person name="Nieuwenhuizen N."/>
            <person name="Read N."/>
            <person name="Prakash R."/>
            <person name="Hunter D."/>
            <person name="Zhang H."/>
            <person name="McKenzie M."/>
            <person name="Knabel M."/>
            <person name="Harris A."/>
            <person name="Allan A.C."/>
            <person name="Gleave A."/>
            <person name="Chen A."/>
            <person name="Janssen B.J."/>
            <person name="Plunkett B."/>
            <person name="Ampomah-Dwamena C."/>
            <person name="Voogd C."/>
            <person name="Leif D."/>
            <person name="Lafferty D."/>
            <person name="Souleyre E.J.F."/>
            <person name="Varkonyi-Gasic E."/>
            <person name="Gambi F."/>
            <person name="Hanley J."/>
            <person name="Yao J.L."/>
            <person name="Cheung J."/>
            <person name="David K.M."/>
            <person name="Warren B."/>
            <person name="Marsh K."/>
            <person name="Snowden K.C."/>
            <person name="Lin-Wang K."/>
            <person name="Brian L."/>
            <person name="Martinez-Sanchez M."/>
            <person name="Wang M."/>
            <person name="Ileperuma N."/>
            <person name="Macnee N."/>
            <person name="Campin R."/>
            <person name="McAtee P."/>
            <person name="Drummond R.S.M."/>
            <person name="Espley R.V."/>
            <person name="Ireland H.S."/>
            <person name="Wu R."/>
            <person name="Atkinson R.G."/>
            <person name="Karunairetnam S."/>
            <person name="Bulley S."/>
            <person name="Chunkath S."/>
            <person name="Hanley Z."/>
            <person name="Storey R."/>
            <person name="Thrimawithana A.H."/>
            <person name="Thomson S."/>
            <person name="David C."/>
            <person name="Testolin R."/>
            <person name="Huang H."/>
            <person name="Hellens R.P."/>
            <person name="Schaffer R.J."/>
        </authorList>
    </citation>
    <scope>NUCLEOTIDE SEQUENCE [LARGE SCALE GENOMIC DNA]</scope>
    <source>
        <strain evidence="6">cv. Red5</strain>
    </source>
</reference>
<gene>
    <name evidence="5" type="ORF">CEY00_Acc25988</name>
</gene>
<proteinExistence type="predicted"/>
<reference evidence="5 6" key="1">
    <citation type="submission" date="2017-07" db="EMBL/GenBank/DDBJ databases">
        <title>An improved, manually edited Actinidia chinensis var. chinensis (kiwifruit) genome highlights the challenges associated with draft genomes and gene prediction in plants.</title>
        <authorList>
            <person name="Pilkington S."/>
            <person name="Crowhurst R."/>
            <person name="Hilario E."/>
            <person name="Nardozza S."/>
            <person name="Fraser L."/>
            <person name="Peng Y."/>
            <person name="Gunaseelan K."/>
            <person name="Simpson R."/>
            <person name="Tahir J."/>
            <person name="Deroles S."/>
            <person name="Templeton K."/>
            <person name="Luo Z."/>
            <person name="Davy M."/>
            <person name="Cheng C."/>
            <person name="Mcneilage M."/>
            <person name="Scaglione D."/>
            <person name="Liu Y."/>
            <person name="Zhang Q."/>
            <person name="Datson P."/>
            <person name="De Silva N."/>
            <person name="Gardiner S."/>
            <person name="Bassett H."/>
            <person name="Chagne D."/>
            <person name="Mccallum J."/>
            <person name="Dzierzon H."/>
            <person name="Deng C."/>
            <person name="Wang Y.-Y."/>
            <person name="Barron N."/>
            <person name="Manako K."/>
            <person name="Bowen J."/>
            <person name="Foster T."/>
            <person name="Erridge Z."/>
            <person name="Tiffin H."/>
            <person name="Waite C."/>
            <person name="Davies K."/>
            <person name="Grierson E."/>
            <person name="Laing W."/>
            <person name="Kirk R."/>
            <person name="Chen X."/>
            <person name="Wood M."/>
            <person name="Montefiori M."/>
            <person name="Brummell D."/>
            <person name="Schwinn K."/>
            <person name="Catanach A."/>
            <person name="Fullerton C."/>
            <person name="Li D."/>
            <person name="Meiyalaghan S."/>
            <person name="Nieuwenhuizen N."/>
            <person name="Read N."/>
            <person name="Prakash R."/>
            <person name="Hunter D."/>
            <person name="Zhang H."/>
            <person name="Mckenzie M."/>
            <person name="Knabel M."/>
            <person name="Harris A."/>
            <person name="Allan A."/>
            <person name="Chen A."/>
            <person name="Janssen B."/>
            <person name="Plunkett B."/>
            <person name="Dwamena C."/>
            <person name="Voogd C."/>
            <person name="Leif D."/>
            <person name="Lafferty D."/>
            <person name="Souleyre E."/>
            <person name="Varkonyi-Gasic E."/>
            <person name="Gambi F."/>
            <person name="Hanley J."/>
            <person name="Yao J.-L."/>
            <person name="Cheung J."/>
            <person name="David K."/>
            <person name="Warren B."/>
            <person name="Marsh K."/>
            <person name="Snowden K."/>
            <person name="Lin-Wang K."/>
            <person name="Brian L."/>
            <person name="Martinez-Sanchez M."/>
            <person name="Wang M."/>
            <person name="Ileperuma N."/>
            <person name="Macnee N."/>
            <person name="Campin R."/>
            <person name="Mcatee P."/>
            <person name="Drummond R."/>
            <person name="Espley R."/>
            <person name="Ireland H."/>
            <person name="Wu R."/>
            <person name="Atkinson R."/>
            <person name="Karunairetnam S."/>
            <person name="Bulley S."/>
            <person name="Chunkath S."/>
            <person name="Hanley Z."/>
            <person name="Storey R."/>
            <person name="Thrimawithana A."/>
            <person name="Thomson S."/>
            <person name="David C."/>
            <person name="Testolin R."/>
        </authorList>
    </citation>
    <scope>NUCLEOTIDE SEQUENCE [LARGE SCALE GENOMIC DNA]</scope>
    <source>
        <strain evidence="6">cv. Red5</strain>
        <tissue evidence="5">Young leaf</tissue>
    </source>
</reference>
<comment type="caution">
    <text evidence="5">The sequence shown here is derived from an EMBL/GenBank/DDBJ whole genome shotgun (WGS) entry which is preliminary data.</text>
</comment>
<evidence type="ECO:0000256" key="3">
    <source>
        <dbReference type="ARBA" id="ARBA00022833"/>
    </source>
</evidence>
<feature type="region of interest" description="Disordered" evidence="4">
    <location>
        <begin position="121"/>
        <end position="157"/>
    </location>
</feature>
<dbReference type="GO" id="GO:0008270">
    <property type="term" value="F:zinc ion binding"/>
    <property type="evidence" value="ECO:0007669"/>
    <property type="project" value="UniProtKB-KW"/>
</dbReference>
<dbReference type="EMBL" id="NKQK01000023">
    <property type="protein sequence ID" value="PSR95231.1"/>
    <property type="molecule type" value="Genomic_DNA"/>
</dbReference>
<dbReference type="Proteomes" id="UP000241394">
    <property type="component" value="Chromosome LG23"/>
</dbReference>
<dbReference type="PANTHER" id="PTHR46508">
    <property type="entry name" value="PHD FINGER FAMILY PROTEIN"/>
    <property type="match status" value="1"/>
</dbReference>
<dbReference type="InParanoid" id="A0A2R6PQ66"/>
<evidence type="ECO:0000256" key="4">
    <source>
        <dbReference type="SAM" id="MobiDB-lite"/>
    </source>
</evidence>
<dbReference type="InterPro" id="IPR011011">
    <property type="entry name" value="Znf_FYVE_PHD"/>
</dbReference>
<dbReference type="AlphaFoldDB" id="A0A2R6PQ66"/>
<keyword evidence="1" id="KW-0479">Metal-binding</keyword>
<dbReference type="SUPFAM" id="SSF57903">
    <property type="entry name" value="FYVE/PHD zinc finger"/>
    <property type="match status" value="1"/>
</dbReference>
<evidence type="ECO:0000313" key="6">
    <source>
        <dbReference type="Proteomes" id="UP000241394"/>
    </source>
</evidence>
<organism evidence="5 6">
    <name type="scientific">Actinidia chinensis var. chinensis</name>
    <name type="common">Chinese soft-hair kiwi</name>
    <dbReference type="NCBI Taxonomy" id="1590841"/>
    <lineage>
        <taxon>Eukaryota</taxon>
        <taxon>Viridiplantae</taxon>
        <taxon>Streptophyta</taxon>
        <taxon>Embryophyta</taxon>
        <taxon>Tracheophyta</taxon>
        <taxon>Spermatophyta</taxon>
        <taxon>Magnoliopsida</taxon>
        <taxon>eudicotyledons</taxon>
        <taxon>Gunneridae</taxon>
        <taxon>Pentapetalae</taxon>
        <taxon>asterids</taxon>
        <taxon>Ericales</taxon>
        <taxon>Actinidiaceae</taxon>
        <taxon>Actinidia</taxon>
    </lineage>
</organism>
<name>A0A2R6PQ66_ACTCC</name>
<evidence type="ECO:0000256" key="2">
    <source>
        <dbReference type="ARBA" id="ARBA00022771"/>
    </source>
</evidence>
<evidence type="ECO:0000313" key="5">
    <source>
        <dbReference type="EMBL" id="PSR95231.1"/>
    </source>
</evidence>
<dbReference type="InterPro" id="IPR013083">
    <property type="entry name" value="Znf_RING/FYVE/PHD"/>
</dbReference>
<keyword evidence="6" id="KW-1185">Reference proteome</keyword>
<dbReference type="STRING" id="1590841.A0A2R6PQ66"/>
<dbReference type="OrthoDB" id="436852at2759"/>
<evidence type="ECO:0000256" key="1">
    <source>
        <dbReference type="ARBA" id="ARBA00022723"/>
    </source>
</evidence>
<protein>
    <submittedName>
        <fullName evidence="5">DDT domain-containing protein</fullName>
    </submittedName>
</protein>